<gene>
    <name evidence="1" type="ORF">C1SCF055_LOCUS44153</name>
</gene>
<proteinExistence type="predicted"/>
<dbReference type="OrthoDB" id="421116at2759"/>
<keyword evidence="3" id="KW-1185">Reference proteome</keyword>
<reference evidence="2" key="2">
    <citation type="submission" date="2024-04" db="EMBL/GenBank/DDBJ databases">
        <authorList>
            <person name="Chen Y."/>
            <person name="Shah S."/>
            <person name="Dougan E. K."/>
            <person name="Thang M."/>
            <person name="Chan C."/>
        </authorList>
    </citation>
    <scope>NUCLEOTIDE SEQUENCE [LARGE SCALE GENOMIC DNA]</scope>
</reference>
<comment type="caution">
    <text evidence="1">The sequence shown here is derived from an EMBL/GenBank/DDBJ whole genome shotgun (WGS) entry which is preliminary data.</text>
</comment>
<dbReference type="EMBL" id="CAMXCT030006764">
    <property type="protein sequence ID" value="CAL4806978.1"/>
    <property type="molecule type" value="Genomic_DNA"/>
</dbReference>
<name>A0A9P1GR51_9DINO</name>
<dbReference type="EMBL" id="CAMXCT010006764">
    <property type="protein sequence ID" value="CAI4019666.1"/>
    <property type="molecule type" value="Genomic_DNA"/>
</dbReference>
<reference evidence="1" key="1">
    <citation type="submission" date="2022-10" db="EMBL/GenBank/DDBJ databases">
        <authorList>
            <person name="Chen Y."/>
            <person name="Dougan E. K."/>
            <person name="Chan C."/>
            <person name="Rhodes N."/>
            <person name="Thang M."/>
        </authorList>
    </citation>
    <scope>NUCLEOTIDE SEQUENCE</scope>
</reference>
<protein>
    <submittedName>
        <fullName evidence="1">Uncharacterized protein</fullName>
    </submittedName>
</protein>
<dbReference type="EMBL" id="CAMXCT020006764">
    <property type="protein sequence ID" value="CAL1173041.1"/>
    <property type="molecule type" value="Genomic_DNA"/>
</dbReference>
<evidence type="ECO:0000313" key="1">
    <source>
        <dbReference type="EMBL" id="CAI4019666.1"/>
    </source>
</evidence>
<accession>A0A9P1GR51</accession>
<organism evidence="1">
    <name type="scientific">Cladocopium goreaui</name>
    <dbReference type="NCBI Taxonomy" id="2562237"/>
    <lineage>
        <taxon>Eukaryota</taxon>
        <taxon>Sar</taxon>
        <taxon>Alveolata</taxon>
        <taxon>Dinophyceae</taxon>
        <taxon>Suessiales</taxon>
        <taxon>Symbiodiniaceae</taxon>
        <taxon>Cladocopium</taxon>
    </lineage>
</organism>
<dbReference type="Proteomes" id="UP001152797">
    <property type="component" value="Unassembled WGS sequence"/>
</dbReference>
<sequence>METSLKCRRVDLSTARSVEGDAEWKMYNAGRMRAHFLARSRAGQCECQHFQLPGFPEVDFTFMLYPTGFASMGTAAAPAVLALHVSGCGCEGVGFEVHLTLQLYGPGGAVPLMEAVEEKALAGTGRISCQILWPEEGVDLCLCSCHVLAAPPPRGDPVLRLSRVWEPCDEVGRDDIERLDGDDSD</sequence>
<evidence type="ECO:0000313" key="3">
    <source>
        <dbReference type="Proteomes" id="UP001152797"/>
    </source>
</evidence>
<evidence type="ECO:0000313" key="2">
    <source>
        <dbReference type="EMBL" id="CAL1173041.1"/>
    </source>
</evidence>
<dbReference type="AlphaFoldDB" id="A0A9P1GR51"/>